<evidence type="ECO:0000313" key="1">
    <source>
        <dbReference type="EMBL" id="CAL4947888.1"/>
    </source>
</evidence>
<protein>
    <submittedName>
        <fullName evidence="1">Uncharacterized protein</fullName>
    </submittedName>
</protein>
<gene>
    <name evidence="1" type="ORF">URODEC1_LOCUS37060</name>
</gene>
<reference evidence="1" key="1">
    <citation type="submission" date="2024-10" db="EMBL/GenBank/DDBJ databases">
        <authorList>
            <person name="Ryan C."/>
        </authorList>
    </citation>
    <scope>NUCLEOTIDE SEQUENCE [LARGE SCALE GENOMIC DNA]</scope>
</reference>
<sequence>METSLLRASSSLLPFGRARRLGSGRLPLAALPGHGAVVLAGRRAGTSSGGALTVALKVKAPTRDVKVACDPPGNYPKTVINDDEDDEFERIYIEFIQKVEKLHASGELLSGLPLPAAAVSDEEKAVQEKLKEIAEGCINLHADAMARLPLKQRLRMYPIFWAVLLTFATVAAAASEGRCGWGLASAIPDNLDAVRRMVSRACDAPLRLPWVMPVPVVAAESHLPPTHFWGTLIRIEDAASPQCKFAAIDSCEEAMLTLLRHHYVTAKYDVDAMIALAPVA</sequence>
<dbReference type="AlphaFoldDB" id="A0ABC8YQ39"/>
<organism evidence="1 2">
    <name type="scientific">Urochloa decumbens</name>
    <dbReference type="NCBI Taxonomy" id="240449"/>
    <lineage>
        <taxon>Eukaryota</taxon>
        <taxon>Viridiplantae</taxon>
        <taxon>Streptophyta</taxon>
        <taxon>Embryophyta</taxon>
        <taxon>Tracheophyta</taxon>
        <taxon>Spermatophyta</taxon>
        <taxon>Magnoliopsida</taxon>
        <taxon>Liliopsida</taxon>
        <taxon>Poales</taxon>
        <taxon>Poaceae</taxon>
        <taxon>PACMAD clade</taxon>
        <taxon>Panicoideae</taxon>
        <taxon>Panicodae</taxon>
        <taxon>Paniceae</taxon>
        <taxon>Melinidinae</taxon>
        <taxon>Urochloa</taxon>
    </lineage>
</organism>
<dbReference type="EMBL" id="OZ075127">
    <property type="protein sequence ID" value="CAL4947888.1"/>
    <property type="molecule type" value="Genomic_DNA"/>
</dbReference>
<keyword evidence="2" id="KW-1185">Reference proteome</keyword>
<dbReference type="Proteomes" id="UP001497457">
    <property type="component" value="Chromosome 17b"/>
</dbReference>
<proteinExistence type="predicted"/>
<accession>A0ABC8YQ39</accession>
<evidence type="ECO:0000313" key="2">
    <source>
        <dbReference type="Proteomes" id="UP001497457"/>
    </source>
</evidence>
<name>A0ABC8YQ39_9POAL</name>